<accession>A0ABW8AGM9</accession>
<organism evidence="2 3">
    <name type="scientific">Spongisporangium articulatum</name>
    <dbReference type="NCBI Taxonomy" id="3362603"/>
    <lineage>
        <taxon>Bacteria</taxon>
        <taxon>Bacillati</taxon>
        <taxon>Actinomycetota</taxon>
        <taxon>Actinomycetes</taxon>
        <taxon>Kineosporiales</taxon>
        <taxon>Kineosporiaceae</taxon>
        <taxon>Spongisporangium</taxon>
    </lineage>
</organism>
<gene>
    <name evidence="2" type="ORF">ACIB24_00370</name>
</gene>
<dbReference type="InterPro" id="IPR032109">
    <property type="entry name" value="Big_3_5"/>
</dbReference>
<dbReference type="EMBL" id="JBITLV010000001">
    <property type="protein sequence ID" value="MFI7585509.1"/>
    <property type="molecule type" value="Genomic_DNA"/>
</dbReference>
<dbReference type="RefSeq" id="WP_398273500.1">
    <property type="nucleotide sequence ID" value="NZ_JBITLV010000001.1"/>
</dbReference>
<proteinExistence type="predicted"/>
<evidence type="ECO:0000313" key="2">
    <source>
        <dbReference type="EMBL" id="MFI7585509.1"/>
    </source>
</evidence>
<dbReference type="Gene3D" id="2.60.40.10">
    <property type="entry name" value="Immunoglobulins"/>
    <property type="match status" value="2"/>
</dbReference>
<dbReference type="Proteomes" id="UP001612915">
    <property type="component" value="Unassembled WGS sequence"/>
</dbReference>
<feature type="domain" description="Bacterial Ig-like" evidence="1">
    <location>
        <begin position="197"/>
        <end position="282"/>
    </location>
</feature>
<comment type="caution">
    <text evidence="2">The sequence shown here is derived from an EMBL/GenBank/DDBJ whole genome shotgun (WGS) entry which is preliminary data.</text>
</comment>
<evidence type="ECO:0000313" key="3">
    <source>
        <dbReference type="Proteomes" id="UP001612915"/>
    </source>
</evidence>
<reference evidence="2 3" key="1">
    <citation type="submission" date="2024-10" db="EMBL/GenBank/DDBJ databases">
        <title>The Natural Products Discovery Center: Release of the First 8490 Sequenced Strains for Exploring Actinobacteria Biosynthetic Diversity.</title>
        <authorList>
            <person name="Kalkreuter E."/>
            <person name="Kautsar S.A."/>
            <person name="Yang D."/>
            <person name="Bader C.D."/>
            <person name="Teijaro C.N."/>
            <person name="Fluegel L."/>
            <person name="Davis C.M."/>
            <person name="Simpson J.R."/>
            <person name="Lauterbach L."/>
            <person name="Steele A.D."/>
            <person name="Gui C."/>
            <person name="Meng S."/>
            <person name="Li G."/>
            <person name="Viehrig K."/>
            <person name="Ye F."/>
            <person name="Su P."/>
            <person name="Kiefer A.F."/>
            <person name="Nichols A."/>
            <person name="Cepeda A.J."/>
            <person name="Yan W."/>
            <person name="Fan B."/>
            <person name="Jiang Y."/>
            <person name="Adhikari A."/>
            <person name="Zheng C.-J."/>
            <person name="Schuster L."/>
            <person name="Cowan T.M."/>
            <person name="Smanski M.J."/>
            <person name="Chevrette M.G."/>
            <person name="De Carvalho L.P.S."/>
            <person name="Shen B."/>
        </authorList>
    </citation>
    <scope>NUCLEOTIDE SEQUENCE [LARGE SCALE GENOMIC DNA]</scope>
    <source>
        <strain evidence="2 3">NPDC049639</strain>
    </source>
</reference>
<name>A0ABW8AGM9_9ACTN</name>
<dbReference type="Pfam" id="PF16640">
    <property type="entry name" value="Big_3_5"/>
    <property type="match status" value="1"/>
</dbReference>
<dbReference type="InterPro" id="IPR013783">
    <property type="entry name" value="Ig-like_fold"/>
</dbReference>
<evidence type="ECO:0000259" key="1">
    <source>
        <dbReference type="Pfam" id="PF16640"/>
    </source>
</evidence>
<keyword evidence="3" id="KW-1185">Reference proteome</keyword>
<sequence>MTWRIPRPTWSRPVPPTRWVPVVVVLALVGAAITGLVAAPVRAATSLGSLTISPETGQAISPITLTTVSSGASKGCPVGSGVVDGTITGPGGWAAGVPAISATAVGVSNTKDFTVDLSDTFSNIAAANGLTVLVGKYTIAVRCTDEASDDHGTFSGSLRFTSASVYQTTAPSAQPTTGPTPTTGAATATATSLGVSPSASAAIGAAVTLTATVTPATAAGTVTFRDSATNSAIGQAAVAGGQASITTVGLGVGSHSLTASFAPTSTAAFSASTSGAVAYTVTAATGGPAALGGLVLQPATGTAIDPLRARTVSAAGRTDLGCPTGTTSYTGTVVGPGGWSVGVLFVQSSANNLSTTKDFVVEVSDTFSNLAASNGLTVLAGRYDIALDCIDDTTSDSLGRFTGSIWFTDATNFQSTDPATSQIQTATVVSTNPADRVDLGAAVTLSATVTPPVAGKLQFQNEQNGTFATIGSAVTTSNGRATLKTGTLPFGLYYLSAVFTPSSPERYTTSTSPEVVFVVAKPIPPLPKSSSATIKGTVEVGSKLTCSASFSGAETRSYAWYVGATQVSTKSSYRPAKADAKKKLRCQALATNKGGTTYRYSVWKAVAR</sequence>
<dbReference type="Gene3D" id="2.60.40.2700">
    <property type="match status" value="1"/>
</dbReference>
<protein>
    <submittedName>
        <fullName evidence="2">Ig-like domain repeat protein</fullName>
    </submittedName>
</protein>